<comment type="caution">
    <text evidence="2">The sequence shown here is derived from an EMBL/GenBank/DDBJ whole genome shotgun (WGS) entry which is preliminary data.</text>
</comment>
<organism evidence="2 3">
    <name type="scientific">Oceanobacillus arenosus</name>
    <dbReference type="NCBI Taxonomy" id="1229153"/>
    <lineage>
        <taxon>Bacteria</taxon>
        <taxon>Bacillati</taxon>
        <taxon>Bacillota</taxon>
        <taxon>Bacilli</taxon>
        <taxon>Bacillales</taxon>
        <taxon>Bacillaceae</taxon>
        <taxon>Oceanobacillus</taxon>
    </lineage>
</organism>
<name>A0A3D8PSN2_9BACI</name>
<dbReference type="AlphaFoldDB" id="A0A3D8PSN2"/>
<keyword evidence="1" id="KW-0732">Signal</keyword>
<dbReference type="Gene3D" id="3.30.1450.10">
    <property type="match status" value="1"/>
</dbReference>
<protein>
    <recommendedName>
        <fullName evidence="4">DUF3862 domain-containing protein</fullName>
    </recommendedName>
</protein>
<dbReference type="EMBL" id="PIOC01000017">
    <property type="protein sequence ID" value="RDW18179.1"/>
    <property type="molecule type" value="Genomic_DNA"/>
</dbReference>
<dbReference type="OrthoDB" id="2328297at2"/>
<dbReference type="PROSITE" id="PS51257">
    <property type="entry name" value="PROKAR_LIPOPROTEIN"/>
    <property type="match status" value="1"/>
</dbReference>
<dbReference type="RefSeq" id="WP_115773360.1">
    <property type="nucleotide sequence ID" value="NZ_PIOC01000017.1"/>
</dbReference>
<dbReference type="Proteomes" id="UP000257143">
    <property type="component" value="Unassembled WGS sequence"/>
</dbReference>
<dbReference type="InterPro" id="IPR037873">
    <property type="entry name" value="BamE-like"/>
</dbReference>
<gene>
    <name evidence="2" type="ORF">CWR48_11360</name>
</gene>
<accession>A0A3D8PSN2</accession>
<evidence type="ECO:0008006" key="4">
    <source>
        <dbReference type="Google" id="ProtNLM"/>
    </source>
</evidence>
<proteinExistence type="predicted"/>
<evidence type="ECO:0000313" key="3">
    <source>
        <dbReference type="Proteomes" id="UP000257143"/>
    </source>
</evidence>
<evidence type="ECO:0000313" key="2">
    <source>
        <dbReference type="EMBL" id="RDW18179.1"/>
    </source>
</evidence>
<sequence>MQTKYRKLIVLFIILFIGFALVGCQEAAEDTNEELTLNENVTLKNLEKIELGDPDSGNGGMTYEEVMSLMGDISPQFHSELEENGVTKVEANWWRYSRSHNYGTDLIGVKFVDGKAVSKFQEGLE</sequence>
<keyword evidence="3" id="KW-1185">Reference proteome</keyword>
<reference evidence="3" key="1">
    <citation type="submission" date="2017-11" db="EMBL/GenBank/DDBJ databases">
        <authorList>
            <person name="Zhu W."/>
        </authorList>
    </citation>
    <scope>NUCLEOTIDE SEQUENCE [LARGE SCALE GENOMIC DNA]</scope>
    <source>
        <strain evidence="3">CAU 1183</strain>
    </source>
</reference>
<evidence type="ECO:0000256" key="1">
    <source>
        <dbReference type="ARBA" id="ARBA00022729"/>
    </source>
</evidence>